<protein>
    <recommendedName>
        <fullName evidence="3 4">Acyl carrier protein</fullName>
        <shortName evidence="3">ACP</shortName>
    </recommendedName>
</protein>
<comment type="similarity">
    <text evidence="3">Belongs to the acyl carrier protein (ACP) family.</text>
</comment>
<comment type="subcellular location">
    <subcellularLocation>
        <location evidence="3">Cytoplasm</location>
    </subcellularLocation>
</comment>
<organism evidence="7 8">
    <name type="scientific">Prosthecobacter algae</name>
    <dbReference type="NCBI Taxonomy" id="1144682"/>
    <lineage>
        <taxon>Bacteria</taxon>
        <taxon>Pseudomonadati</taxon>
        <taxon>Verrucomicrobiota</taxon>
        <taxon>Verrucomicrobiia</taxon>
        <taxon>Verrucomicrobiales</taxon>
        <taxon>Verrucomicrobiaceae</taxon>
        <taxon>Prosthecobacter</taxon>
    </lineage>
</organism>
<evidence type="ECO:0000259" key="6">
    <source>
        <dbReference type="PROSITE" id="PS50075"/>
    </source>
</evidence>
<keyword evidence="1 3" id="KW-0596">Phosphopantetheine</keyword>
<sequence>MTEEIITRKVKKILAALLRLEPEEIEPESELSGDLGADSLELTEFVMALEEEFDVEITDDDAEGILTVEDTVAWLLDHVEGD</sequence>
<evidence type="ECO:0000256" key="5">
    <source>
        <dbReference type="RuleBase" id="RU003545"/>
    </source>
</evidence>
<reference evidence="8" key="1">
    <citation type="journal article" date="2019" name="Int. J. Syst. Evol. Microbiol.">
        <title>The Global Catalogue of Microorganisms (GCM) 10K type strain sequencing project: providing services to taxonomists for standard genome sequencing and annotation.</title>
        <authorList>
            <consortium name="The Broad Institute Genomics Platform"/>
            <consortium name="The Broad Institute Genome Sequencing Center for Infectious Disease"/>
            <person name="Wu L."/>
            <person name="Ma J."/>
        </authorList>
    </citation>
    <scope>NUCLEOTIDE SEQUENCE [LARGE SCALE GENOMIC DNA]</scope>
    <source>
        <strain evidence="8">JCM 18053</strain>
    </source>
</reference>
<evidence type="ECO:0000313" key="7">
    <source>
        <dbReference type="EMBL" id="GAA5150041.1"/>
    </source>
</evidence>
<dbReference type="PANTHER" id="PTHR20863:SF76">
    <property type="entry name" value="CARRIER DOMAIN-CONTAINING PROTEIN"/>
    <property type="match status" value="1"/>
</dbReference>
<evidence type="ECO:0000256" key="1">
    <source>
        <dbReference type="ARBA" id="ARBA00022450"/>
    </source>
</evidence>
<evidence type="ECO:0000256" key="3">
    <source>
        <dbReference type="HAMAP-Rule" id="MF_01217"/>
    </source>
</evidence>
<gene>
    <name evidence="7" type="primary">acpP_2</name>
    <name evidence="3" type="synonym">acpP</name>
    <name evidence="7" type="ORF">GCM10023213_48490</name>
</gene>
<dbReference type="PROSITE" id="PS50075">
    <property type="entry name" value="CARRIER"/>
    <property type="match status" value="1"/>
</dbReference>
<comment type="PTM">
    <text evidence="5">4'-phosphopantetheine is transferred from CoA to a specific serine of apo-ACP by acpS.</text>
</comment>
<name>A0ABP9PTM7_9BACT</name>
<comment type="function">
    <text evidence="3 5">Carrier of the growing fatty acid chain in fatty acid biosynthesis.</text>
</comment>
<feature type="modified residue" description="O-(pantetheine 4'-phosphoryl)serine" evidence="3">
    <location>
        <position position="39"/>
    </location>
</feature>
<dbReference type="RefSeq" id="WP_345739012.1">
    <property type="nucleotide sequence ID" value="NZ_BAABIA010000017.1"/>
</dbReference>
<dbReference type="Pfam" id="PF00550">
    <property type="entry name" value="PP-binding"/>
    <property type="match status" value="1"/>
</dbReference>
<dbReference type="InterPro" id="IPR003231">
    <property type="entry name" value="ACP"/>
</dbReference>
<dbReference type="HAMAP" id="MF_01217">
    <property type="entry name" value="Acyl_carrier"/>
    <property type="match status" value="1"/>
</dbReference>
<proteinExistence type="inferred from homology"/>
<dbReference type="Proteomes" id="UP001499852">
    <property type="component" value="Unassembled WGS sequence"/>
</dbReference>
<keyword evidence="8" id="KW-1185">Reference proteome</keyword>
<evidence type="ECO:0000256" key="4">
    <source>
        <dbReference type="NCBIfam" id="TIGR00517"/>
    </source>
</evidence>
<feature type="domain" description="Carrier" evidence="6">
    <location>
        <begin position="4"/>
        <end position="79"/>
    </location>
</feature>
<accession>A0ABP9PTM7</accession>
<evidence type="ECO:0000313" key="8">
    <source>
        <dbReference type="Proteomes" id="UP001499852"/>
    </source>
</evidence>
<dbReference type="PANTHER" id="PTHR20863">
    <property type="entry name" value="ACYL CARRIER PROTEIN"/>
    <property type="match status" value="1"/>
</dbReference>
<dbReference type="NCBIfam" id="TIGR00517">
    <property type="entry name" value="acyl_carrier"/>
    <property type="match status" value="1"/>
</dbReference>
<keyword evidence="3" id="KW-0444">Lipid biosynthesis</keyword>
<comment type="PTM">
    <text evidence="3">4'-phosphopantetheine is transferred from CoA to a specific serine of apo-ACP by AcpS. This modification is essential for activity because fatty acids are bound in thioester linkage to the sulfhydryl of the prosthetic group.</text>
</comment>
<dbReference type="InterPro" id="IPR009081">
    <property type="entry name" value="PP-bd_ACP"/>
</dbReference>
<dbReference type="InterPro" id="IPR036736">
    <property type="entry name" value="ACP-like_sf"/>
</dbReference>
<keyword evidence="3" id="KW-0275">Fatty acid biosynthesis</keyword>
<evidence type="ECO:0000256" key="2">
    <source>
        <dbReference type="ARBA" id="ARBA00022553"/>
    </source>
</evidence>
<comment type="caution">
    <text evidence="7">The sequence shown here is derived from an EMBL/GenBank/DDBJ whole genome shotgun (WGS) entry which is preliminary data.</text>
</comment>
<keyword evidence="3" id="KW-0276">Fatty acid metabolism</keyword>
<dbReference type="Gene3D" id="1.10.1200.10">
    <property type="entry name" value="ACP-like"/>
    <property type="match status" value="1"/>
</dbReference>
<keyword evidence="2 3" id="KW-0597">Phosphoprotein</keyword>
<dbReference type="SUPFAM" id="SSF47336">
    <property type="entry name" value="ACP-like"/>
    <property type="match status" value="1"/>
</dbReference>
<dbReference type="EMBL" id="BAABIA010000017">
    <property type="protein sequence ID" value="GAA5150041.1"/>
    <property type="molecule type" value="Genomic_DNA"/>
</dbReference>
<dbReference type="NCBIfam" id="NF002150">
    <property type="entry name" value="PRK00982.1-4"/>
    <property type="match status" value="1"/>
</dbReference>
<keyword evidence="3" id="KW-0443">Lipid metabolism</keyword>
<keyword evidence="3" id="KW-0963">Cytoplasm</keyword>
<comment type="pathway">
    <text evidence="3 5">Lipid metabolism; fatty acid biosynthesis.</text>
</comment>
<dbReference type="NCBIfam" id="NF002148">
    <property type="entry name" value="PRK00982.1-2"/>
    <property type="match status" value="1"/>
</dbReference>